<sequence length="896" mass="96302">MHRNRYGYRRPRSLRWPFLVTQVVLLAAAIIALVLLLNAMPDSDDSALIDGRPRGDLRMAHSLSLVPSATPSGTAKVHYRRNETTAIFRVTIQPQPSASVTSSSSEEDEPEFAPGLEPAEEDYPVLDQPMTISATGIGPGSQTVDEDGPDDDGPGEDDYFALNTPMTISSAGAMPGMFRESSLVTLAENDRDRPPPFEVTDSGVHSFATHSPAPAAAPAVPTPVAPAAPLAAAPETFPTVSPTDIAIIIPVVETITRVIQGKETTITPTPVVITTVERRPVTRTSTPAPYITMLGGTTVTITPTPVVIATVEDDETPITRTSTPKPFVTTLGGTTITITRTTTRTTSSSTNDDRTSNERPTIPPASFPSDTTGHDNKTSDSDPKQRGVRVFPPISEIKYFSFAFLPTFLAAALTVPISIIDLNAKLVQPFRALRRPSGASGPDSMTLRFDGLQAILTPVRQLVRAKDAVTLITTLLVGLSWLLAPLASEAVEMKVHGTCSHVSIKGCAIAGGVSELPAWTLIGVLAVMIALLLLLAVLLHYQSADVPMGDSLWSVGSIAVLTRNYCVRDPLLDIGDVNEKQLDAVFKTARFKLTPSISADTQSPRRQGERSCVSGFTGSIPCIVPHNGSIGNIQTRDIKTGTGPKPNKTNKAPTPQKHRTPFLALTYTCRAVLATLLLSLMALTTYYRLLHEDNAFELFMNSQTFGVKFLFAALGGIFGIFWSSFFLSVATAWPFLVLSSRRASAKKTREAIDYRPPTNAFSGMLEGIRQRDILLFVAAFMAAVADVFLPMLLSNIPYSLTQTVKTHRYCSNAALAVLGSMVVVLVGSMAFVRWPHMPVDPRTVAGMAYYVADSEELRGEVMARVSGEDGGTGKGYFYGRVVGSNGRARMVIDSVG</sequence>
<feature type="region of interest" description="Disordered" evidence="1">
    <location>
        <begin position="635"/>
        <end position="655"/>
    </location>
</feature>
<feature type="transmembrane region" description="Helical" evidence="2">
    <location>
        <begin position="813"/>
        <end position="832"/>
    </location>
</feature>
<dbReference type="Proteomes" id="UP001321760">
    <property type="component" value="Unassembled WGS sequence"/>
</dbReference>
<feature type="transmembrane region" description="Helical" evidence="2">
    <location>
        <begin position="468"/>
        <end position="487"/>
    </location>
</feature>
<feature type="transmembrane region" description="Helical" evidence="2">
    <location>
        <begin position="667"/>
        <end position="689"/>
    </location>
</feature>
<dbReference type="PANTHER" id="PTHR37544:SF3">
    <property type="entry name" value="SPRAY"/>
    <property type="match status" value="1"/>
</dbReference>
<reference evidence="3" key="2">
    <citation type="submission" date="2023-05" db="EMBL/GenBank/DDBJ databases">
        <authorList>
            <consortium name="Lawrence Berkeley National Laboratory"/>
            <person name="Steindorff A."/>
            <person name="Hensen N."/>
            <person name="Bonometti L."/>
            <person name="Westerberg I."/>
            <person name="Brannstrom I.O."/>
            <person name="Guillou S."/>
            <person name="Cros-Aarteil S."/>
            <person name="Calhoun S."/>
            <person name="Haridas S."/>
            <person name="Kuo A."/>
            <person name="Mondo S."/>
            <person name="Pangilinan J."/>
            <person name="Riley R."/>
            <person name="Labutti K."/>
            <person name="Andreopoulos B."/>
            <person name="Lipzen A."/>
            <person name="Chen C."/>
            <person name="Yanf M."/>
            <person name="Daum C."/>
            <person name="Ng V."/>
            <person name="Clum A."/>
            <person name="Ohm R."/>
            <person name="Martin F."/>
            <person name="Silar P."/>
            <person name="Natvig D."/>
            <person name="Lalanne C."/>
            <person name="Gautier V."/>
            <person name="Ament-Velasquez S.L."/>
            <person name="Kruys A."/>
            <person name="Hutchinson M.I."/>
            <person name="Powell A.J."/>
            <person name="Barry K."/>
            <person name="Miller A.N."/>
            <person name="Grigoriev I.V."/>
            <person name="Debuchy R."/>
            <person name="Gladieux P."/>
            <person name="Thoren M.H."/>
            <person name="Johannesson H."/>
        </authorList>
    </citation>
    <scope>NUCLEOTIDE SEQUENCE</scope>
    <source>
        <strain evidence="3">PSN243</strain>
    </source>
</reference>
<feature type="transmembrane region" description="Helical" evidence="2">
    <location>
        <begin position="773"/>
        <end position="793"/>
    </location>
</feature>
<feature type="transmembrane region" description="Helical" evidence="2">
    <location>
        <begin position="399"/>
        <end position="424"/>
    </location>
</feature>
<feature type="transmembrane region" description="Helical" evidence="2">
    <location>
        <begin position="518"/>
        <end position="539"/>
    </location>
</feature>
<keyword evidence="4" id="KW-1185">Reference proteome</keyword>
<dbReference type="InterPro" id="IPR021840">
    <property type="entry name" value="DUF3433"/>
</dbReference>
<proteinExistence type="predicted"/>
<feature type="compositionally biased region" description="Low complexity" evidence="1">
    <location>
        <begin position="644"/>
        <end position="655"/>
    </location>
</feature>
<dbReference type="AlphaFoldDB" id="A0AAV9GV95"/>
<feature type="transmembrane region" description="Helical" evidence="2">
    <location>
        <begin position="709"/>
        <end position="738"/>
    </location>
</feature>
<name>A0AAV9GV95_9PEZI</name>
<protein>
    <submittedName>
        <fullName evidence="3">Uncharacterized protein</fullName>
    </submittedName>
</protein>
<feature type="compositionally biased region" description="Low complexity" evidence="1">
    <location>
        <begin position="94"/>
        <end position="104"/>
    </location>
</feature>
<keyword evidence="2" id="KW-0472">Membrane</keyword>
<dbReference type="EMBL" id="MU865932">
    <property type="protein sequence ID" value="KAK4450486.1"/>
    <property type="molecule type" value="Genomic_DNA"/>
</dbReference>
<evidence type="ECO:0000256" key="1">
    <source>
        <dbReference type="SAM" id="MobiDB-lite"/>
    </source>
</evidence>
<dbReference type="PANTHER" id="PTHR37544">
    <property type="entry name" value="SPRAY-RELATED"/>
    <property type="match status" value="1"/>
</dbReference>
<gene>
    <name evidence="3" type="ORF">QBC34DRAFT_493767</name>
</gene>
<comment type="caution">
    <text evidence="3">The sequence shown here is derived from an EMBL/GenBank/DDBJ whole genome shotgun (WGS) entry which is preliminary data.</text>
</comment>
<feature type="compositionally biased region" description="Basic and acidic residues" evidence="1">
    <location>
        <begin position="372"/>
        <end position="385"/>
    </location>
</feature>
<feature type="compositionally biased region" description="Low complexity" evidence="1">
    <location>
        <begin position="329"/>
        <end position="350"/>
    </location>
</feature>
<feature type="region of interest" description="Disordered" evidence="1">
    <location>
        <begin position="317"/>
        <end position="387"/>
    </location>
</feature>
<feature type="compositionally biased region" description="Acidic residues" evidence="1">
    <location>
        <begin position="144"/>
        <end position="159"/>
    </location>
</feature>
<keyword evidence="2" id="KW-1133">Transmembrane helix</keyword>
<evidence type="ECO:0000313" key="4">
    <source>
        <dbReference type="Proteomes" id="UP001321760"/>
    </source>
</evidence>
<reference evidence="3" key="1">
    <citation type="journal article" date="2023" name="Mol. Phylogenet. Evol.">
        <title>Genome-scale phylogeny and comparative genomics of the fungal order Sordariales.</title>
        <authorList>
            <person name="Hensen N."/>
            <person name="Bonometti L."/>
            <person name="Westerberg I."/>
            <person name="Brannstrom I.O."/>
            <person name="Guillou S."/>
            <person name="Cros-Aarteil S."/>
            <person name="Calhoun S."/>
            <person name="Haridas S."/>
            <person name="Kuo A."/>
            <person name="Mondo S."/>
            <person name="Pangilinan J."/>
            <person name="Riley R."/>
            <person name="LaButti K."/>
            <person name="Andreopoulos B."/>
            <person name="Lipzen A."/>
            <person name="Chen C."/>
            <person name="Yan M."/>
            <person name="Daum C."/>
            <person name="Ng V."/>
            <person name="Clum A."/>
            <person name="Steindorff A."/>
            <person name="Ohm R.A."/>
            <person name="Martin F."/>
            <person name="Silar P."/>
            <person name="Natvig D.O."/>
            <person name="Lalanne C."/>
            <person name="Gautier V."/>
            <person name="Ament-Velasquez S.L."/>
            <person name="Kruys A."/>
            <person name="Hutchinson M.I."/>
            <person name="Powell A.J."/>
            <person name="Barry K."/>
            <person name="Miller A.N."/>
            <person name="Grigoriev I.V."/>
            <person name="Debuchy R."/>
            <person name="Gladieux P."/>
            <person name="Hiltunen Thoren M."/>
            <person name="Johannesson H."/>
        </authorList>
    </citation>
    <scope>NUCLEOTIDE SEQUENCE</scope>
    <source>
        <strain evidence="3">PSN243</strain>
    </source>
</reference>
<organism evidence="3 4">
    <name type="scientific">Podospora aff. communis PSN243</name>
    <dbReference type="NCBI Taxonomy" id="3040156"/>
    <lineage>
        <taxon>Eukaryota</taxon>
        <taxon>Fungi</taxon>
        <taxon>Dikarya</taxon>
        <taxon>Ascomycota</taxon>
        <taxon>Pezizomycotina</taxon>
        <taxon>Sordariomycetes</taxon>
        <taxon>Sordariomycetidae</taxon>
        <taxon>Sordariales</taxon>
        <taxon>Podosporaceae</taxon>
        <taxon>Podospora</taxon>
    </lineage>
</organism>
<feature type="region of interest" description="Disordered" evidence="1">
    <location>
        <begin position="90"/>
        <end position="162"/>
    </location>
</feature>
<accession>A0AAV9GV95</accession>
<keyword evidence="2" id="KW-0812">Transmembrane</keyword>
<evidence type="ECO:0000256" key="2">
    <source>
        <dbReference type="SAM" id="Phobius"/>
    </source>
</evidence>
<evidence type="ECO:0000313" key="3">
    <source>
        <dbReference type="EMBL" id="KAK4450486.1"/>
    </source>
</evidence>
<dbReference type="Pfam" id="PF11915">
    <property type="entry name" value="DUF3433"/>
    <property type="match status" value="2"/>
</dbReference>